<feature type="transmembrane region" description="Helical" evidence="1">
    <location>
        <begin position="48"/>
        <end position="67"/>
    </location>
</feature>
<feature type="transmembrane region" description="Helical" evidence="1">
    <location>
        <begin position="87"/>
        <end position="107"/>
    </location>
</feature>
<dbReference type="PANTHER" id="PTHR36844:SF1">
    <property type="entry name" value="PROTEASE PRSW"/>
    <property type="match status" value="1"/>
</dbReference>
<dbReference type="GO" id="GO:0008237">
    <property type="term" value="F:metallopeptidase activity"/>
    <property type="evidence" value="ECO:0007669"/>
    <property type="project" value="UniProtKB-KW"/>
</dbReference>
<name>A0ABS7FSP7_9ACTN</name>
<sequence length="349" mass="36348">MTGTRAAGPEPVWTPARLAGIFMAVACAFGLGTLVLKFFGVLRVFPGAAVLAVLIGLVVLAIGYALIRRLTPVRSPPRDPSLVAVAWGATAASGCALVANSGLMGIWSKTTSLEFAEDWRAALTAPLNEELLKGAGVALLAVLAPRALRGPMDGMAYGALTGLGFQMMENVTYALNQQITTGGAGEVAAVVQVLVVRVGLTGPGSHWAMSAVAGAGIGYLAARGVRGLPQAVPLVIAAMAMHWLFDAPLMDSAAGVAAKTAINFAAVVALYAAQRWGFMARARQLLHQDVAAGRLPADEAAAVPSRRQRRGILLKTPEGPEREAMVERQRDALERVHEQAADACTMPRA</sequence>
<accession>A0ABS7FSP7</accession>
<protein>
    <submittedName>
        <fullName evidence="2">PrsW family intramembrane metalloprotease</fullName>
    </submittedName>
</protein>
<evidence type="ECO:0000313" key="2">
    <source>
        <dbReference type="EMBL" id="MBW8482592.1"/>
    </source>
</evidence>
<keyword evidence="1" id="KW-1133">Transmembrane helix</keyword>
<reference evidence="2 3" key="1">
    <citation type="submission" date="2021-07" db="EMBL/GenBank/DDBJ databases">
        <title>Actinomadura sp. PM05-2 isolated from lichen.</title>
        <authorList>
            <person name="Somphong A."/>
            <person name="Phongsopitanun W."/>
            <person name="Tanasupawat S."/>
            <person name="Peongsungnone V."/>
        </authorList>
    </citation>
    <scope>NUCLEOTIDE SEQUENCE [LARGE SCALE GENOMIC DNA]</scope>
    <source>
        <strain evidence="2 3">PM05-2</strain>
    </source>
</reference>
<feature type="transmembrane region" description="Helical" evidence="1">
    <location>
        <begin position="18"/>
        <end position="36"/>
    </location>
</feature>
<feature type="transmembrane region" description="Helical" evidence="1">
    <location>
        <begin position="256"/>
        <end position="273"/>
    </location>
</feature>
<organism evidence="2 3">
    <name type="scientific">Actinomadura parmotrematis</name>
    <dbReference type="NCBI Taxonomy" id="2864039"/>
    <lineage>
        <taxon>Bacteria</taxon>
        <taxon>Bacillati</taxon>
        <taxon>Actinomycetota</taxon>
        <taxon>Actinomycetes</taxon>
        <taxon>Streptosporangiales</taxon>
        <taxon>Thermomonosporaceae</taxon>
        <taxon>Actinomadura</taxon>
    </lineage>
</organism>
<keyword evidence="2" id="KW-0645">Protease</keyword>
<feature type="transmembrane region" description="Helical" evidence="1">
    <location>
        <begin position="227"/>
        <end position="244"/>
    </location>
</feature>
<dbReference type="InterPro" id="IPR026898">
    <property type="entry name" value="PrsW"/>
</dbReference>
<gene>
    <name evidence="2" type="ORF">K1Y72_09465</name>
</gene>
<keyword evidence="1" id="KW-0812">Transmembrane</keyword>
<dbReference type="PANTHER" id="PTHR36844">
    <property type="entry name" value="PROTEASE PRSW"/>
    <property type="match status" value="1"/>
</dbReference>
<keyword evidence="1" id="KW-0472">Membrane</keyword>
<proteinExistence type="predicted"/>
<keyword evidence="2" id="KW-0482">Metalloprotease</keyword>
<dbReference type="EMBL" id="JAIBOA010000005">
    <property type="protein sequence ID" value="MBW8482592.1"/>
    <property type="molecule type" value="Genomic_DNA"/>
</dbReference>
<keyword evidence="2" id="KW-0378">Hydrolase</keyword>
<comment type="caution">
    <text evidence="2">The sequence shown here is derived from an EMBL/GenBank/DDBJ whole genome shotgun (WGS) entry which is preliminary data.</text>
</comment>
<evidence type="ECO:0000313" key="3">
    <source>
        <dbReference type="Proteomes" id="UP000774570"/>
    </source>
</evidence>
<dbReference type="Pfam" id="PF13367">
    <property type="entry name" value="PrsW-protease"/>
    <property type="match status" value="1"/>
</dbReference>
<dbReference type="RefSeq" id="WP_220165247.1">
    <property type="nucleotide sequence ID" value="NZ_JAIBOA010000005.1"/>
</dbReference>
<keyword evidence="3" id="KW-1185">Reference proteome</keyword>
<evidence type="ECO:0000256" key="1">
    <source>
        <dbReference type="SAM" id="Phobius"/>
    </source>
</evidence>
<dbReference type="Proteomes" id="UP000774570">
    <property type="component" value="Unassembled WGS sequence"/>
</dbReference>